<evidence type="ECO:0000256" key="1">
    <source>
        <dbReference type="ARBA" id="ARBA00022786"/>
    </source>
</evidence>
<evidence type="ECO:0000259" key="3">
    <source>
        <dbReference type="PROSITE" id="PS51649"/>
    </source>
</evidence>
<dbReference type="GO" id="GO:0016567">
    <property type="term" value="P:protein ubiquitination"/>
    <property type="evidence" value="ECO:0007669"/>
    <property type="project" value="UniProtKB-UniPathway"/>
</dbReference>
<organism evidence="4 5">
    <name type="scientific">Asparagus officinalis</name>
    <name type="common">Garden asparagus</name>
    <dbReference type="NCBI Taxonomy" id="4686"/>
    <lineage>
        <taxon>Eukaryota</taxon>
        <taxon>Viridiplantae</taxon>
        <taxon>Streptophyta</taxon>
        <taxon>Embryophyta</taxon>
        <taxon>Tracheophyta</taxon>
        <taxon>Spermatophyta</taxon>
        <taxon>Magnoliopsida</taxon>
        <taxon>Liliopsida</taxon>
        <taxon>Asparagales</taxon>
        <taxon>Asparagaceae</taxon>
        <taxon>Asparagoideae</taxon>
        <taxon>Asparagus</taxon>
    </lineage>
</organism>
<comment type="similarity">
    <text evidence="2">Belongs to the NPH3 family.</text>
</comment>
<dbReference type="PANTHER" id="PTHR32370">
    <property type="entry name" value="OS12G0117600 PROTEIN"/>
    <property type="match status" value="1"/>
</dbReference>
<dbReference type="AlphaFoldDB" id="A0A5P1F6N1"/>
<sequence>MKLEDMIGERLDEATLDDILILGHDNEVYDVNLVIRLVKIFVRSKEIEASLRMKKVGVLMDKYLKEISADKRLNVSKFVEVVESLPNASRECFDAVYRALDIYMEAHPMLSFDERNVLCRTMNCEKLTAEVSKDIARNPKIPPEVSMKALASQLSKLKKGEDMNGVFDQNAGSSLVESANEEKKELMLNFKMTPWRLCRDVRCNMSKKIVNRSKMISYNAGELTNDG</sequence>
<dbReference type="InterPro" id="IPR043454">
    <property type="entry name" value="NPH3/RPT2-like"/>
</dbReference>
<dbReference type="PROSITE" id="PS51649">
    <property type="entry name" value="NPH3"/>
    <property type="match status" value="1"/>
</dbReference>
<accession>A0A5P1F6N1</accession>
<evidence type="ECO:0000313" key="5">
    <source>
        <dbReference type="Proteomes" id="UP000243459"/>
    </source>
</evidence>
<evidence type="ECO:0000256" key="2">
    <source>
        <dbReference type="PROSITE-ProRule" id="PRU00982"/>
    </source>
</evidence>
<keyword evidence="1" id="KW-0833">Ubl conjugation pathway</keyword>
<dbReference type="Proteomes" id="UP000243459">
    <property type="component" value="Chromosome 4"/>
</dbReference>
<evidence type="ECO:0000313" key="4">
    <source>
        <dbReference type="EMBL" id="ONK73403.1"/>
    </source>
</evidence>
<dbReference type="EMBL" id="CM007384">
    <property type="protein sequence ID" value="ONK73403.1"/>
    <property type="molecule type" value="Genomic_DNA"/>
</dbReference>
<keyword evidence="5" id="KW-1185">Reference proteome</keyword>
<dbReference type="UniPathway" id="UPA00143"/>
<protein>
    <recommendedName>
        <fullName evidence="3">NPH3 domain-containing protein</fullName>
    </recommendedName>
</protein>
<dbReference type="Gramene" id="ONK73403">
    <property type="protein sequence ID" value="ONK73403"/>
    <property type="gene ID" value="A4U43_C04F31120"/>
</dbReference>
<name>A0A5P1F6N1_ASPOF</name>
<dbReference type="Pfam" id="PF03000">
    <property type="entry name" value="NPH3"/>
    <property type="match status" value="1"/>
</dbReference>
<reference evidence="5" key="1">
    <citation type="journal article" date="2017" name="Nat. Commun.">
        <title>The asparagus genome sheds light on the origin and evolution of a young Y chromosome.</title>
        <authorList>
            <person name="Harkess A."/>
            <person name="Zhou J."/>
            <person name="Xu C."/>
            <person name="Bowers J.E."/>
            <person name="Van der Hulst R."/>
            <person name="Ayyampalayam S."/>
            <person name="Mercati F."/>
            <person name="Riccardi P."/>
            <person name="McKain M.R."/>
            <person name="Kakrana A."/>
            <person name="Tang H."/>
            <person name="Ray J."/>
            <person name="Groenendijk J."/>
            <person name="Arikit S."/>
            <person name="Mathioni S.M."/>
            <person name="Nakano M."/>
            <person name="Shan H."/>
            <person name="Telgmann-Rauber A."/>
            <person name="Kanno A."/>
            <person name="Yue Z."/>
            <person name="Chen H."/>
            <person name="Li W."/>
            <person name="Chen Y."/>
            <person name="Xu X."/>
            <person name="Zhang Y."/>
            <person name="Luo S."/>
            <person name="Chen H."/>
            <person name="Gao J."/>
            <person name="Mao Z."/>
            <person name="Pires J.C."/>
            <person name="Luo M."/>
            <person name="Kudrna D."/>
            <person name="Wing R.A."/>
            <person name="Meyers B.C."/>
            <person name="Yi K."/>
            <person name="Kong H."/>
            <person name="Lavrijsen P."/>
            <person name="Sunseri F."/>
            <person name="Falavigna A."/>
            <person name="Ye Y."/>
            <person name="Leebens-Mack J.H."/>
            <person name="Chen G."/>
        </authorList>
    </citation>
    <scope>NUCLEOTIDE SEQUENCE [LARGE SCALE GENOMIC DNA]</scope>
    <source>
        <strain evidence="5">cv. DH0086</strain>
    </source>
</reference>
<feature type="domain" description="NPH3" evidence="3">
    <location>
        <begin position="1"/>
        <end position="156"/>
    </location>
</feature>
<proteinExistence type="inferred from homology"/>
<gene>
    <name evidence="4" type="ORF">A4U43_C04F31120</name>
</gene>
<dbReference type="InterPro" id="IPR027356">
    <property type="entry name" value="NPH3_dom"/>
</dbReference>